<evidence type="ECO:0008006" key="3">
    <source>
        <dbReference type="Google" id="ProtNLM"/>
    </source>
</evidence>
<sequence length="69" mass="7778">MPATWVQYPPLESVTRPNVETAAAAFYLGRQPQTLRVWACNENGPLRPIRVHGRLAWPVAEIKRVLGVK</sequence>
<comment type="caution">
    <text evidence="1">The sequence shown here is derived from an EMBL/GenBank/DDBJ whole genome shotgun (WGS) entry which is preliminary data.</text>
</comment>
<keyword evidence="2" id="KW-1185">Reference proteome</keyword>
<evidence type="ECO:0000313" key="2">
    <source>
        <dbReference type="Proteomes" id="UP000613011"/>
    </source>
</evidence>
<organism evidence="1 2">
    <name type="scientific">Ramlibacter aurantiacus</name>
    <dbReference type="NCBI Taxonomy" id="2801330"/>
    <lineage>
        <taxon>Bacteria</taxon>
        <taxon>Pseudomonadati</taxon>
        <taxon>Pseudomonadota</taxon>
        <taxon>Betaproteobacteria</taxon>
        <taxon>Burkholderiales</taxon>
        <taxon>Comamonadaceae</taxon>
        <taxon>Ramlibacter</taxon>
    </lineage>
</organism>
<name>A0A936ZTB8_9BURK</name>
<reference evidence="1" key="1">
    <citation type="submission" date="2021-01" db="EMBL/GenBank/DDBJ databases">
        <title>Ramlibacter sp. strain AW1 16S ribosomal RNA gene Genome sequencing and assembly.</title>
        <authorList>
            <person name="Kang M."/>
        </authorList>
    </citation>
    <scope>NUCLEOTIDE SEQUENCE</scope>
    <source>
        <strain evidence="1">AW1</strain>
    </source>
</reference>
<dbReference type="AlphaFoldDB" id="A0A936ZTB8"/>
<dbReference type="EMBL" id="JAEQNA010000001">
    <property type="protein sequence ID" value="MBL0420239.1"/>
    <property type="molecule type" value="Genomic_DNA"/>
</dbReference>
<accession>A0A936ZTB8</accession>
<gene>
    <name evidence="1" type="ORF">JI739_07775</name>
</gene>
<evidence type="ECO:0000313" key="1">
    <source>
        <dbReference type="EMBL" id="MBL0420239.1"/>
    </source>
</evidence>
<proteinExistence type="predicted"/>
<dbReference type="Proteomes" id="UP000613011">
    <property type="component" value="Unassembled WGS sequence"/>
</dbReference>
<protein>
    <recommendedName>
        <fullName evidence="3">DNA-binding protein</fullName>
    </recommendedName>
</protein>